<reference evidence="2 3" key="1">
    <citation type="submission" date="2022-01" db="EMBL/GenBank/DDBJ databases">
        <title>Octadecabacter sp. nov., isolated from a marine alga.</title>
        <authorList>
            <person name="Jin M.S."/>
            <person name="Kim H.M."/>
            <person name="Han D.M."/>
            <person name="Jung J.J."/>
            <person name="Jeon C.O."/>
        </authorList>
    </citation>
    <scope>NUCLEOTIDE SEQUENCE [LARGE SCALE GENOMIC DNA]</scope>
    <source>
        <strain evidence="2 3">G9-8</strain>
    </source>
</reference>
<comment type="caution">
    <text evidence="2">The sequence shown here is derived from an EMBL/GenBank/DDBJ whole genome shotgun (WGS) entry which is preliminary data.</text>
</comment>
<keyword evidence="1" id="KW-1133">Transmembrane helix</keyword>
<dbReference type="EMBL" id="JAKGAQ010000002">
    <property type="protein sequence ID" value="MCF2871134.1"/>
    <property type="molecule type" value="Genomic_DNA"/>
</dbReference>
<dbReference type="RefSeq" id="WP_235225252.1">
    <property type="nucleotide sequence ID" value="NZ_JAKGAQ010000002.1"/>
</dbReference>
<evidence type="ECO:0008006" key="4">
    <source>
        <dbReference type="Google" id="ProtNLM"/>
    </source>
</evidence>
<keyword evidence="1" id="KW-0472">Membrane</keyword>
<dbReference type="Proteomes" id="UP001200557">
    <property type="component" value="Unassembled WGS sequence"/>
</dbReference>
<evidence type="ECO:0000313" key="2">
    <source>
        <dbReference type="EMBL" id="MCF2871134.1"/>
    </source>
</evidence>
<protein>
    <recommendedName>
        <fullName evidence="4">PadR family transcriptional regulator</fullName>
    </recommendedName>
</protein>
<accession>A0ABS9CWB0</accession>
<keyword evidence="3" id="KW-1185">Reference proteome</keyword>
<sequence>MIYGPQQTQELLELIEKKDEGHGVEFVDHAIIQSNGYASRFVEEQLVHTNLTAEVLYNLRRMNSEGLVNEIAATPEGRVFELTSRGHKELRDCRKRTPVRRTAKLAVLGVPVAISVVLTIYSLLAPNTICPIIPYSDRLEKCLNTED</sequence>
<organism evidence="2 3">
    <name type="scientific">Octadecabacter dasysiphoniae</name>
    <dbReference type="NCBI Taxonomy" id="2909341"/>
    <lineage>
        <taxon>Bacteria</taxon>
        <taxon>Pseudomonadati</taxon>
        <taxon>Pseudomonadota</taxon>
        <taxon>Alphaproteobacteria</taxon>
        <taxon>Rhodobacterales</taxon>
        <taxon>Roseobacteraceae</taxon>
        <taxon>Octadecabacter</taxon>
    </lineage>
</organism>
<keyword evidence="1" id="KW-0812">Transmembrane</keyword>
<name>A0ABS9CWB0_9RHOB</name>
<proteinExistence type="predicted"/>
<feature type="transmembrane region" description="Helical" evidence="1">
    <location>
        <begin position="105"/>
        <end position="124"/>
    </location>
</feature>
<evidence type="ECO:0000313" key="3">
    <source>
        <dbReference type="Proteomes" id="UP001200557"/>
    </source>
</evidence>
<gene>
    <name evidence="2" type="ORF">L0664_08655</name>
</gene>
<evidence type="ECO:0000256" key="1">
    <source>
        <dbReference type="SAM" id="Phobius"/>
    </source>
</evidence>